<sequence length="102" mass="11699">MLNMCILVGMFKELIQKYNKVILILRIPSSEKNKDGIYEADLIKCIVPKEKVKYINEYCAINSIIGVKGQLRVIDNEMVVVINKATFLTSKEDAEKLNKTNY</sequence>
<dbReference type="EMBL" id="DVHC01000012">
    <property type="protein sequence ID" value="HIR58584.1"/>
    <property type="molecule type" value="Genomic_DNA"/>
</dbReference>
<evidence type="ECO:0000313" key="1">
    <source>
        <dbReference type="EMBL" id="HIR58584.1"/>
    </source>
</evidence>
<evidence type="ECO:0000313" key="2">
    <source>
        <dbReference type="Proteomes" id="UP000824232"/>
    </source>
</evidence>
<reference evidence="1" key="2">
    <citation type="journal article" date="2021" name="PeerJ">
        <title>Extensive microbial diversity within the chicken gut microbiome revealed by metagenomics and culture.</title>
        <authorList>
            <person name="Gilroy R."/>
            <person name="Ravi A."/>
            <person name="Getino M."/>
            <person name="Pursley I."/>
            <person name="Horton D.L."/>
            <person name="Alikhan N.F."/>
            <person name="Baker D."/>
            <person name="Gharbi K."/>
            <person name="Hall N."/>
            <person name="Watson M."/>
            <person name="Adriaenssens E.M."/>
            <person name="Foster-Nyarko E."/>
            <person name="Jarju S."/>
            <person name="Secka A."/>
            <person name="Antonio M."/>
            <person name="Oren A."/>
            <person name="Chaudhuri R.R."/>
            <person name="La Ragione R."/>
            <person name="Hildebrand F."/>
            <person name="Pallen M.J."/>
        </authorList>
    </citation>
    <scope>NUCLEOTIDE SEQUENCE</scope>
    <source>
        <strain evidence="1">CHK184-20233</strain>
    </source>
</reference>
<organism evidence="1 2">
    <name type="scientific">Candidatus Onthousia excrementipullorum</name>
    <dbReference type="NCBI Taxonomy" id="2840884"/>
    <lineage>
        <taxon>Bacteria</taxon>
        <taxon>Bacillati</taxon>
        <taxon>Bacillota</taxon>
        <taxon>Bacilli</taxon>
        <taxon>Candidatus Onthousia</taxon>
    </lineage>
</organism>
<gene>
    <name evidence="1" type="ORF">IAB38_00890</name>
</gene>
<proteinExistence type="predicted"/>
<protein>
    <submittedName>
        <fullName evidence="1">Uncharacterized protein</fullName>
    </submittedName>
</protein>
<comment type="caution">
    <text evidence="1">The sequence shown here is derived from an EMBL/GenBank/DDBJ whole genome shotgun (WGS) entry which is preliminary data.</text>
</comment>
<accession>A0A9D1J2Y2</accession>
<dbReference type="Proteomes" id="UP000824232">
    <property type="component" value="Unassembled WGS sequence"/>
</dbReference>
<dbReference type="AlphaFoldDB" id="A0A9D1J2Y2"/>
<name>A0A9D1J2Y2_9FIRM</name>
<reference evidence="1" key="1">
    <citation type="submission" date="2020-10" db="EMBL/GenBank/DDBJ databases">
        <authorList>
            <person name="Gilroy R."/>
        </authorList>
    </citation>
    <scope>NUCLEOTIDE SEQUENCE</scope>
    <source>
        <strain evidence="1">CHK184-20233</strain>
    </source>
</reference>